<dbReference type="STRING" id="472175.EL18_00652"/>
<organism evidence="4 5">
    <name type="scientific">Nitratireductor basaltis</name>
    <dbReference type="NCBI Taxonomy" id="472175"/>
    <lineage>
        <taxon>Bacteria</taxon>
        <taxon>Pseudomonadati</taxon>
        <taxon>Pseudomonadota</taxon>
        <taxon>Alphaproteobacteria</taxon>
        <taxon>Hyphomicrobiales</taxon>
        <taxon>Phyllobacteriaceae</taxon>
        <taxon>Nitratireductor</taxon>
    </lineage>
</organism>
<accession>A0A084U9K0</accession>
<dbReference type="Proteomes" id="UP000053675">
    <property type="component" value="Unassembled WGS sequence"/>
</dbReference>
<feature type="coiled-coil region" evidence="2">
    <location>
        <begin position="106"/>
        <end position="141"/>
    </location>
</feature>
<dbReference type="GO" id="GO:0015074">
    <property type="term" value="P:DNA integration"/>
    <property type="evidence" value="ECO:0007669"/>
    <property type="project" value="InterPro"/>
</dbReference>
<evidence type="ECO:0000259" key="3">
    <source>
        <dbReference type="PROSITE" id="PS51898"/>
    </source>
</evidence>
<protein>
    <submittedName>
        <fullName evidence="4">Putative integrase/resolvase recombinase protein</fullName>
    </submittedName>
</protein>
<dbReference type="eggNOG" id="COG0582">
    <property type="taxonomic scope" value="Bacteria"/>
</dbReference>
<reference evidence="4 5" key="1">
    <citation type="submission" date="2014-05" db="EMBL/GenBank/DDBJ databases">
        <title>Draft Genome Sequence of Nitratireductor basaltis Strain UMTGB225, A Marine Bacterium Isolated from Green Barrel Tunicate.</title>
        <authorList>
            <person name="Gan H.Y."/>
        </authorList>
    </citation>
    <scope>NUCLEOTIDE SEQUENCE [LARGE SCALE GENOMIC DNA]</scope>
    <source>
        <strain evidence="4 5">UMTGB225</strain>
    </source>
</reference>
<keyword evidence="1" id="KW-0233">DNA recombination</keyword>
<keyword evidence="2" id="KW-0175">Coiled coil</keyword>
<dbReference type="SUPFAM" id="SSF56349">
    <property type="entry name" value="DNA breaking-rejoining enzymes"/>
    <property type="match status" value="1"/>
</dbReference>
<comment type="caution">
    <text evidence="4">The sequence shown here is derived from an EMBL/GenBank/DDBJ whole genome shotgun (WGS) entry which is preliminary data.</text>
</comment>
<evidence type="ECO:0000313" key="5">
    <source>
        <dbReference type="Proteomes" id="UP000053675"/>
    </source>
</evidence>
<evidence type="ECO:0000256" key="2">
    <source>
        <dbReference type="SAM" id="Coils"/>
    </source>
</evidence>
<feature type="domain" description="Tyr recombinase" evidence="3">
    <location>
        <begin position="336"/>
        <end position="528"/>
    </location>
</feature>
<dbReference type="AlphaFoldDB" id="A0A084U9K0"/>
<dbReference type="PROSITE" id="PS51898">
    <property type="entry name" value="TYR_RECOMBINASE"/>
    <property type="match status" value="1"/>
</dbReference>
<dbReference type="EMBL" id="JMQM01000001">
    <property type="protein sequence ID" value="KFB09636.1"/>
    <property type="molecule type" value="Genomic_DNA"/>
</dbReference>
<sequence>MYLWRRKSGYVFQMRIPAQQVKKLGKSPLRIPLGPLSAREAQRRATILAGSARLMMEEVGMTGEALSKSLTALAEEMRMLEKKEFSLGLRMVNAAPKWDDMTPEEMAQLEGRRKTARELSLQAERNATKAFRERLEALGNELQKDKLVWEAERSTYERIVKLASTLTPPAAASTVPPPNAPEDAPTSGEYINKETLLSVAVKPILEARREALEADGNRNRYAERVISSVEAFLDIVGDYPLRHYRPIHLQEYATVMGRVPTNRRKYKQFEGLSLREVADRNDRMGARAIQRLSTSSINGCLSEVKSTWKKVTASVEGVADLGAATVTMPKSAALPIDREGLSSSAINKWLKDAASQSEPHRRWVPLLALLTGMRLSEIVYLRASDLVLHEGHLIIDLRRDMDVDGVTVKRPLKTKSSKRIVALHRLLHDCGFISWAQEQQGYLFSDFHKAKDPADAAQKRMANWMSKLGIRNRQREVFHSLRHNAKAWLRTETDARTADLQCGHAPDSVGARYGFKYLQPEEIAKIERAQLPSGVEFGGFLKSCV</sequence>
<dbReference type="InterPro" id="IPR002104">
    <property type="entry name" value="Integrase_catalytic"/>
</dbReference>
<keyword evidence="5" id="KW-1185">Reference proteome</keyword>
<proteinExistence type="predicted"/>
<dbReference type="GO" id="GO:0006310">
    <property type="term" value="P:DNA recombination"/>
    <property type="evidence" value="ECO:0007669"/>
    <property type="project" value="UniProtKB-KW"/>
</dbReference>
<dbReference type="Gene3D" id="1.10.443.10">
    <property type="entry name" value="Intergrase catalytic core"/>
    <property type="match status" value="1"/>
</dbReference>
<dbReference type="Pfam" id="PF00589">
    <property type="entry name" value="Phage_integrase"/>
    <property type="match status" value="1"/>
</dbReference>
<dbReference type="InterPro" id="IPR011010">
    <property type="entry name" value="DNA_brk_join_enz"/>
</dbReference>
<dbReference type="InterPro" id="IPR013762">
    <property type="entry name" value="Integrase-like_cat_sf"/>
</dbReference>
<evidence type="ECO:0000313" key="4">
    <source>
        <dbReference type="EMBL" id="KFB09636.1"/>
    </source>
</evidence>
<evidence type="ECO:0000256" key="1">
    <source>
        <dbReference type="ARBA" id="ARBA00023172"/>
    </source>
</evidence>
<dbReference type="PATRIC" id="fig|472175.3.peg.668"/>
<name>A0A084U9K0_9HYPH</name>
<gene>
    <name evidence="4" type="ORF">EL18_00652</name>
</gene>
<dbReference type="GO" id="GO:0003677">
    <property type="term" value="F:DNA binding"/>
    <property type="evidence" value="ECO:0007669"/>
    <property type="project" value="InterPro"/>
</dbReference>